<accession>A0A6B8RPJ4</accession>
<gene>
    <name evidence="1" type="ORF">EHS13_22600</name>
</gene>
<keyword evidence="2" id="KW-1185">Reference proteome</keyword>
<dbReference type="EMBL" id="CP034235">
    <property type="protein sequence ID" value="QGQ97475.1"/>
    <property type="molecule type" value="Genomic_DNA"/>
</dbReference>
<protein>
    <submittedName>
        <fullName evidence="1">Uncharacterized protein</fullName>
    </submittedName>
</protein>
<dbReference type="KEGG" id="ppsc:EHS13_22600"/>
<dbReference type="Proteomes" id="UP000426246">
    <property type="component" value="Chromosome"/>
</dbReference>
<proteinExistence type="predicted"/>
<reference evidence="2" key="1">
    <citation type="submission" date="2018-11" db="EMBL/GenBank/DDBJ databases">
        <title>Complete genome sequence of Paenibacillus sp. ML311-T8.</title>
        <authorList>
            <person name="Nam Y.-D."/>
            <person name="Kang J."/>
            <person name="Chung W.-H."/>
            <person name="Park Y.S."/>
        </authorList>
    </citation>
    <scope>NUCLEOTIDE SEQUENCE [LARGE SCALE GENOMIC DNA]</scope>
    <source>
        <strain evidence="2">ML311-T8</strain>
    </source>
</reference>
<dbReference type="RefSeq" id="WP_155702580.1">
    <property type="nucleotide sequence ID" value="NZ_CP034235.1"/>
</dbReference>
<dbReference type="OrthoDB" id="9848905at2"/>
<dbReference type="AlphaFoldDB" id="A0A6B8RPJ4"/>
<evidence type="ECO:0000313" key="1">
    <source>
        <dbReference type="EMBL" id="QGQ97475.1"/>
    </source>
</evidence>
<sequence length="88" mass="9927">MAINFSQIKNGDLLQVQPLDKNVKLFMERQGYTVGSTVQVIEVSEPIPSFNPRTGTDEIYLHITVTNGNRPLGFDVRESEGYVSEYFS</sequence>
<name>A0A6B8RPJ4_9BACL</name>
<organism evidence="1 2">
    <name type="scientific">Paenibacillus psychroresistens</name>
    <dbReference type="NCBI Taxonomy" id="1778678"/>
    <lineage>
        <taxon>Bacteria</taxon>
        <taxon>Bacillati</taxon>
        <taxon>Bacillota</taxon>
        <taxon>Bacilli</taxon>
        <taxon>Bacillales</taxon>
        <taxon>Paenibacillaceae</taxon>
        <taxon>Paenibacillus</taxon>
    </lineage>
</organism>
<evidence type="ECO:0000313" key="2">
    <source>
        <dbReference type="Proteomes" id="UP000426246"/>
    </source>
</evidence>